<dbReference type="RefSeq" id="WP_061438247.1">
    <property type="nucleotide sequence ID" value="NZ_KQ968741.1"/>
</dbReference>
<dbReference type="PIRSF" id="PIRSF006054">
    <property type="entry name" value="UCP006054"/>
    <property type="match status" value="1"/>
</dbReference>
<dbReference type="GO" id="GO:0019450">
    <property type="term" value="P:L-cysteine catabolic process to pyruvate"/>
    <property type="evidence" value="ECO:0007669"/>
    <property type="project" value="TreeGrafter"/>
</dbReference>
<dbReference type="Proteomes" id="UP000070319">
    <property type="component" value="Unassembled WGS sequence"/>
</dbReference>
<evidence type="ECO:0000313" key="3">
    <source>
        <dbReference type="EMBL" id="KXT40866.1"/>
    </source>
</evidence>
<evidence type="ECO:0000259" key="2">
    <source>
        <dbReference type="Pfam" id="PF03313"/>
    </source>
</evidence>
<dbReference type="Pfam" id="PF03313">
    <property type="entry name" value="SDH_alpha"/>
    <property type="match status" value="1"/>
</dbReference>
<reference evidence="3 4" key="1">
    <citation type="submission" date="2016-02" db="EMBL/GenBank/DDBJ databases">
        <authorList>
            <person name="Wen L."/>
            <person name="He K."/>
            <person name="Yang H."/>
        </authorList>
    </citation>
    <scope>NUCLEOTIDE SEQUENCE [LARGE SCALE GENOMIC DNA]</scope>
    <source>
        <strain evidence="3 4">KLE1704</strain>
    </source>
</reference>
<dbReference type="PANTHER" id="PTHR30501:SF2">
    <property type="entry name" value="UPF0597 PROTEIN YHAM"/>
    <property type="match status" value="1"/>
</dbReference>
<protein>
    <recommendedName>
        <fullName evidence="1">UPF0597 protein HMPREF2531_05165</fullName>
    </recommendedName>
</protein>
<dbReference type="HAMAP" id="MF_01845">
    <property type="entry name" value="UPF0597"/>
    <property type="match status" value="1"/>
</dbReference>
<proteinExistence type="inferred from homology"/>
<feature type="domain" description="Serine dehydratase-like alpha subunit" evidence="2">
    <location>
        <begin position="169"/>
        <end position="421"/>
    </location>
</feature>
<gene>
    <name evidence="3" type="ORF">HMPREF2531_05165</name>
</gene>
<dbReference type="PATRIC" id="fig|329854.7.peg.5235"/>
<accession>A0A139KNW6</accession>
<evidence type="ECO:0000313" key="4">
    <source>
        <dbReference type="Proteomes" id="UP000070319"/>
    </source>
</evidence>
<dbReference type="InterPro" id="IPR021144">
    <property type="entry name" value="UPF0597"/>
</dbReference>
<comment type="caution">
    <text evidence="3">The sequence shown here is derived from an EMBL/GenBank/DDBJ whole genome shotgun (WGS) entry which is preliminary data.</text>
</comment>
<evidence type="ECO:0000256" key="1">
    <source>
        <dbReference type="HAMAP-Rule" id="MF_01845"/>
    </source>
</evidence>
<dbReference type="GO" id="GO:0080146">
    <property type="term" value="F:L-cysteine desulfhydrase activity"/>
    <property type="evidence" value="ECO:0007669"/>
    <property type="project" value="TreeGrafter"/>
</dbReference>
<dbReference type="AlphaFoldDB" id="A0A139KNW6"/>
<dbReference type="PANTHER" id="PTHR30501">
    <property type="entry name" value="UPF0597 PROTEIN YHAM"/>
    <property type="match status" value="1"/>
</dbReference>
<comment type="similarity">
    <text evidence="1">Belongs to the UPF0597 family.</text>
</comment>
<organism evidence="3">
    <name type="scientific">Bacteroides intestinalis</name>
    <dbReference type="NCBI Taxonomy" id="329854"/>
    <lineage>
        <taxon>Bacteria</taxon>
        <taxon>Pseudomonadati</taxon>
        <taxon>Bacteroidota</taxon>
        <taxon>Bacteroidia</taxon>
        <taxon>Bacteroidales</taxon>
        <taxon>Bacteroidaceae</taxon>
        <taxon>Bacteroides</taxon>
    </lineage>
</organism>
<dbReference type="EMBL" id="LTDF01000176">
    <property type="protein sequence ID" value="KXT40866.1"/>
    <property type="molecule type" value="Genomic_DNA"/>
</dbReference>
<name>A0A139KNW6_9BACE</name>
<dbReference type="InterPro" id="IPR005130">
    <property type="entry name" value="Ser_deHydtase-like_asu"/>
</dbReference>
<sequence>MITETERKRIIDLIHQEVVPAIGCTEPIAVALCVAKATETLGTKPEKINVLLSANILKNAMGVGIPGTGMIGLPIAIALGALIGKSEYQLEVLKDSTPDVVEEGKRFIEEKRIHISLKENIEEKLYIEVCCEAGDDKAIAVIAGGHTTFIYIECNGEVLFQKQHTASCEKEEECLELTLRKVYDFALNTPLDEISFILETARLNKAAAERSFEGNYGHGLGKMLRGTYEHKVMGDSVFSHILSYTSGACDARMAGAMIPVMSNSGSGNQGISATLPVLVFAEENDKSEEELIRALMLSHLTVIYIKQSLGRLSALCGCVVAATGSSCGITWLMGGTYDQVAYAVQNMIANLTGMICDGAKPSCALKVTTGVSTAVLSAIMAMENRCVTSVEGIIDEDVDQSIRNLTKIGSKGMNETDKLVLEIMTGK</sequence>